<dbReference type="EMBL" id="JACDUR010000005">
    <property type="protein sequence ID" value="MBA2893690.1"/>
    <property type="molecule type" value="Genomic_DNA"/>
</dbReference>
<feature type="transmembrane region" description="Helical" evidence="1">
    <location>
        <begin position="61"/>
        <end position="81"/>
    </location>
</feature>
<keyword evidence="1" id="KW-1133">Transmembrane helix</keyword>
<organism evidence="2 3">
    <name type="scientific">Nonomuraea soli</name>
    <dbReference type="NCBI Taxonomy" id="1032476"/>
    <lineage>
        <taxon>Bacteria</taxon>
        <taxon>Bacillati</taxon>
        <taxon>Actinomycetota</taxon>
        <taxon>Actinomycetes</taxon>
        <taxon>Streptosporangiales</taxon>
        <taxon>Streptosporangiaceae</taxon>
        <taxon>Nonomuraea</taxon>
    </lineage>
</organism>
<feature type="transmembrane region" description="Helical" evidence="1">
    <location>
        <begin position="31"/>
        <end position="49"/>
    </location>
</feature>
<protein>
    <submittedName>
        <fullName evidence="2">Ammonia channel protein AmtB</fullName>
    </submittedName>
</protein>
<evidence type="ECO:0000313" key="3">
    <source>
        <dbReference type="Proteomes" id="UP000530928"/>
    </source>
</evidence>
<accession>A0A7W0CMH6</accession>
<keyword evidence="3" id="KW-1185">Reference proteome</keyword>
<reference evidence="2 3" key="1">
    <citation type="submission" date="2020-07" db="EMBL/GenBank/DDBJ databases">
        <title>Genomic Encyclopedia of Type Strains, Phase IV (KMG-IV): sequencing the most valuable type-strain genomes for metagenomic binning, comparative biology and taxonomic classification.</title>
        <authorList>
            <person name="Goeker M."/>
        </authorList>
    </citation>
    <scope>NUCLEOTIDE SEQUENCE [LARGE SCALE GENOMIC DNA]</scope>
    <source>
        <strain evidence="2 3">DSM 45533</strain>
    </source>
</reference>
<comment type="caution">
    <text evidence="2">The sequence shown here is derived from an EMBL/GenBank/DDBJ whole genome shotgun (WGS) entry which is preliminary data.</text>
</comment>
<gene>
    <name evidence="2" type="ORF">HNR30_005051</name>
</gene>
<proteinExistence type="predicted"/>
<name>A0A7W0CMH6_9ACTN</name>
<keyword evidence="1" id="KW-0472">Membrane</keyword>
<sequence length="126" mass="12945">MIVLQTLVLFAAPITAGLLLTTPHGHTLHSMASYTIFVVAVVHVIAAVLAWRPGGGSPKPILHAAGFLLIVSAQVALGLAGATAVHVPLGVLLFGVSLVQASRLWPRREPAALPAVDVRTPAASRG</sequence>
<evidence type="ECO:0000256" key="1">
    <source>
        <dbReference type="SAM" id="Phobius"/>
    </source>
</evidence>
<dbReference type="Proteomes" id="UP000530928">
    <property type="component" value="Unassembled WGS sequence"/>
</dbReference>
<keyword evidence="1" id="KW-0812">Transmembrane</keyword>
<dbReference type="RefSeq" id="WP_220133976.1">
    <property type="nucleotide sequence ID" value="NZ_BAABAM010000005.1"/>
</dbReference>
<evidence type="ECO:0000313" key="2">
    <source>
        <dbReference type="EMBL" id="MBA2893690.1"/>
    </source>
</evidence>
<dbReference type="AlphaFoldDB" id="A0A7W0CMH6"/>